<dbReference type="EMBL" id="CAEZVG010000005">
    <property type="protein sequence ID" value="CAB4618059.1"/>
    <property type="molecule type" value="Genomic_DNA"/>
</dbReference>
<accession>A0A6J6I2J0</accession>
<reference evidence="2" key="1">
    <citation type="submission" date="2020-05" db="EMBL/GenBank/DDBJ databases">
        <authorList>
            <person name="Chiriac C."/>
            <person name="Salcher M."/>
            <person name="Ghai R."/>
            <person name="Kavagutti S V."/>
        </authorList>
    </citation>
    <scope>NUCLEOTIDE SEQUENCE</scope>
</reference>
<organism evidence="2">
    <name type="scientific">freshwater metagenome</name>
    <dbReference type="NCBI Taxonomy" id="449393"/>
    <lineage>
        <taxon>unclassified sequences</taxon>
        <taxon>metagenomes</taxon>
        <taxon>ecological metagenomes</taxon>
    </lineage>
</organism>
<dbReference type="AlphaFoldDB" id="A0A6J6I2J0"/>
<sequence length="202" mass="21355">MKKIFALIGALSLVGLTACGSINSAATLGDITITQEELQTSVDQLLAERAAVDTSQMQLESGATLNRSQLRFQVVTAIFEEIAKELKINLTDSEITASRASLIAQSGGEAALPTNLVAAQIASTNFDKYIRASLITNKINDALLATGVAEVDLNTRISQLVSAKAKQLEISINPRYGTWDAEVGDIVEIDSAGDAVTTDSVK</sequence>
<proteinExistence type="predicted"/>
<dbReference type="SUPFAM" id="SSF109998">
    <property type="entry name" value="Triger factor/SurA peptide-binding domain-like"/>
    <property type="match status" value="1"/>
</dbReference>
<dbReference type="InterPro" id="IPR027304">
    <property type="entry name" value="Trigger_fact/SurA_dom_sf"/>
</dbReference>
<protein>
    <submittedName>
        <fullName evidence="2">Unannotated protein</fullName>
    </submittedName>
</protein>
<dbReference type="EMBL" id="CAEZSP010000004">
    <property type="protein sequence ID" value="CAB4536528.1"/>
    <property type="molecule type" value="Genomic_DNA"/>
</dbReference>
<dbReference type="PROSITE" id="PS51257">
    <property type="entry name" value="PROKAR_LIPOPROTEIN"/>
    <property type="match status" value="1"/>
</dbReference>
<dbReference type="Gene3D" id="1.10.4030.10">
    <property type="entry name" value="Porin chaperone SurA, peptide-binding domain"/>
    <property type="match status" value="1"/>
</dbReference>
<gene>
    <name evidence="1" type="ORF">UFOPK1440_00184</name>
    <name evidence="2" type="ORF">UFOPK1946_00219</name>
</gene>
<name>A0A6J6I2J0_9ZZZZ</name>
<evidence type="ECO:0000313" key="1">
    <source>
        <dbReference type="EMBL" id="CAB4536528.1"/>
    </source>
</evidence>
<evidence type="ECO:0000313" key="2">
    <source>
        <dbReference type="EMBL" id="CAB4618059.1"/>
    </source>
</evidence>